<dbReference type="Proteomes" id="UP000293823">
    <property type="component" value="Unassembled WGS sequence"/>
</dbReference>
<accession>A0A4V1X1G9</accession>
<feature type="signal peptide" evidence="1">
    <location>
        <begin position="1"/>
        <end position="23"/>
    </location>
</feature>
<evidence type="ECO:0000313" key="2">
    <source>
        <dbReference type="EMBL" id="RYO48948.1"/>
    </source>
</evidence>
<organism evidence="2 3">
    <name type="scientific">Alternaria arborescens</name>
    <dbReference type="NCBI Taxonomy" id="156630"/>
    <lineage>
        <taxon>Eukaryota</taxon>
        <taxon>Fungi</taxon>
        <taxon>Dikarya</taxon>
        <taxon>Ascomycota</taxon>
        <taxon>Pezizomycotina</taxon>
        <taxon>Dothideomycetes</taxon>
        <taxon>Pleosporomycetidae</taxon>
        <taxon>Pleosporales</taxon>
        <taxon>Pleosporineae</taxon>
        <taxon>Pleosporaceae</taxon>
        <taxon>Alternaria</taxon>
        <taxon>Alternaria sect. Alternaria</taxon>
    </lineage>
</organism>
<dbReference type="EMBL" id="PEJP01000046">
    <property type="protein sequence ID" value="RYO48948.1"/>
    <property type="molecule type" value="Genomic_DNA"/>
</dbReference>
<proteinExistence type="predicted"/>
<gene>
    <name evidence="2" type="ORF">AA0113_g9782</name>
</gene>
<reference evidence="3" key="1">
    <citation type="journal article" date="2019" name="bioRxiv">
        <title>Genomics, evolutionary history and diagnostics of the Alternaria alternata species group including apple and Asian pear pathotypes.</title>
        <authorList>
            <person name="Armitage A.D."/>
            <person name="Cockerton H.M."/>
            <person name="Sreenivasaprasad S."/>
            <person name="Woodhall J.W."/>
            <person name="Lane C.R."/>
            <person name="Harrison R.J."/>
            <person name="Clarkson J.P."/>
        </authorList>
    </citation>
    <scope>NUCLEOTIDE SEQUENCE [LARGE SCALE GENOMIC DNA]</scope>
    <source>
        <strain evidence="3">RGR 97.0016</strain>
    </source>
</reference>
<name>A0A4V1X1G9_9PLEO</name>
<dbReference type="AlphaFoldDB" id="A0A4V1X1G9"/>
<protein>
    <submittedName>
        <fullName evidence="2">Uncharacterized protein</fullName>
    </submittedName>
</protein>
<keyword evidence="3" id="KW-1185">Reference proteome</keyword>
<evidence type="ECO:0000313" key="3">
    <source>
        <dbReference type="Proteomes" id="UP000293823"/>
    </source>
</evidence>
<sequence length="74" mass="8046">MALSGSLALFFVFLILALALLAAQNIPGVYDHESYMQCAGFVLLPLRLSQPNLTGFLQDGSGVSYQRSCYCANR</sequence>
<evidence type="ECO:0000256" key="1">
    <source>
        <dbReference type="SAM" id="SignalP"/>
    </source>
</evidence>
<comment type="caution">
    <text evidence="2">The sequence shown here is derived from an EMBL/GenBank/DDBJ whole genome shotgun (WGS) entry which is preliminary data.</text>
</comment>
<keyword evidence="1" id="KW-0732">Signal</keyword>
<feature type="chain" id="PRO_5020513616" evidence="1">
    <location>
        <begin position="24"/>
        <end position="74"/>
    </location>
</feature>